<keyword evidence="2" id="KW-0813">Transport</keyword>
<sequence length="525" mass="58390">MAIFYSAFGGDTSLWPHLFSTVLPRYISNTLALMLGVGCLSLIFGISTAWVVTRFNFPFKFFFEWALLLPAAVPAYIIAYTYTDFFEYAGPVQGMLRDFFGWKNAQDYWFPNIRSMGGAIFVMASVLYPYIYLMTRSSFISTPISFYHASSIHGKNVFFNVAIPLARPGIVAGLALVLMETISDFGTVDYFALETLALGVFNVWLGMNSLSGAAQISCVLFVFVIILLSLELMARNRQRYYEKSSGQNMMQPIKAKGISAILCFLICLAPFLFGFIIPVGVLLNFVLRGFAVINFQEIFSTSLTSIFLAISASILVMTISILMIVISYYKSNAFSRFLIFISSCGYAFPGTILAVGVVVFVGWLNDLIYFRLNYFTGSLIVLFFAYIIRFLAVGNGAMRSGIEKIDPSIVNVSRTMGHKFFTIVSKIIIPLVYTNILVGGILIFVDILKELPITLLLRPFNFETLATYVYQYASDEMLEESSLAAIIIILAGLGPLILLNSTIKKFSLKKDSFETAEVLTTGAHS</sequence>
<feature type="transmembrane region" description="Helical" evidence="7">
    <location>
        <begin position="113"/>
        <end position="133"/>
    </location>
</feature>
<reference evidence="10" key="1">
    <citation type="submission" date="2018-05" db="EMBL/GenBank/DDBJ databases">
        <authorList>
            <person name="Lanie J.A."/>
            <person name="Ng W.-L."/>
            <person name="Kazmierczak K.M."/>
            <person name="Andrzejewski T.M."/>
            <person name="Davidsen T.M."/>
            <person name="Wayne K.J."/>
            <person name="Tettelin H."/>
            <person name="Glass J.I."/>
            <person name="Rusch D."/>
            <person name="Podicherti R."/>
            <person name="Tsui H.-C.T."/>
            <person name="Winkler M.E."/>
        </authorList>
    </citation>
    <scope>NUCLEOTIDE SEQUENCE</scope>
</reference>
<feature type="domain" description="ABC transmembrane type-1" evidence="9">
    <location>
        <begin position="302"/>
        <end position="499"/>
    </location>
</feature>
<proteinExistence type="predicted"/>
<keyword evidence="6 7" id="KW-0472">Membrane</keyword>
<feature type="transmembrane region" description="Helical" evidence="7">
    <location>
        <begin position="65"/>
        <end position="83"/>
    </location>
</feature>
<feature type="transmembrane region" description="Helical" evidence="7">
    <location>
        <begin position="337"/>
        <end position="362"/>
    </location>
</feature>
<evidence type="ECO:0000256" key="7">
    <source>
        <dbReference type="SAM" id="Phobius"/>
    </source>
</evidence>
<dbReference type="InterPro" id="IPR000731">
    <property type="entry name" value="SSD"/>
</dbReference>
<evidence type="ECO:0000256" key="4">
    <source>
        <dbReference type="ARBA" id="ARBA00022692"/>
    </source>
</evidence>
<keyword evidence="4 7" id="KW-0812">Transmembrane</keyword>
<protein>
    <recommendedName>
        <fullName evidence="11">ABC transmembrane type-1 domain-containing protein</fullName>
    </recommendedName>
</protein>
<feature type="transmembrane region" description="Helical" evidence="7">
    <location>
        <begin position="423"/>
        <end position="445"/>
    </location>
</feature>
<dbReference type="GO" id="GO:0005886">
    <property type="term" value="C:plasma membrane"/>
    <property type="evidence" value="ECO:0007669"/>
    <property type="project" value="UniProtKB-SubCell"/>
</dbReference>
<evidence type="ECO:0000256" key="2">
    <source>
        <dbReference type="ARBA" id="ARBA00022448"/>
    </source>
</evidence>
<dbReference type="FunFam" id="1.10.3720.10:FF:000088">
    <property type="entry name" value="Iron(III) ABC transporter, permease protein"/>
    <property type="match status" value="1"/>
</dbReference>
<dbReference type="EMBL" id="UINC01031986">
    <property type="protein sequence ID" value="SVB18909.1"/>
    <property type="molecule type" value="Genomic_DNA"/>
</dbReference>
<dbReference type="GO" id="GO:0055085">
    <property type="term" value="P:transmembrane transport"/>
    <property type="evidence" value="ECO:0007669"/>
    <property type="project" value="InterPro"/>
</dbReference>
<feature type="transmembrane region" description="Helical" evidence="7">
    <location>
        <begin position="213"/>
        <end position="234"/>
    </location>
</feature>
<dbReference type="Pfam" id="PF00528">
    <property type="entry name" value="BPD_transp_1"/>
    <property type="match status" value="1"/>
</dbReference>
<feature type="transmembrane region" description="Helical" evidence="7">
    <location>
        <begin position="31"/>
        <end position="53"/>
    </location>
</feature>
<evidence type="ECO:0000256" key="6">
    <source>
        <dbReference type="ARBA" id="ARBA00023136"/>
    </source>
</evidence>
<evidence type="ECO:0000256" key="1">
    <source>
        <dbReference type="ARBA" id="ARBA00004651"/>
    </source>
</evidence>
<dbReference type="PANTHER" id="PTHR30183:SF2">
    <property type="entry name" value="IRON UTILIZATION PROTEIN"/>
    <property type="match status" value="1"/>
</dbReference>
<organism evidence="10">
    <name type="scientific">marine metagenome</name>
    <dbReference type="NCBI Taxonomy" id="408172"/>
    <lineage>
        <taxon>unclassified sequences</taxon>
        <taxon>metagenomes</taxon>
        <taxon>ecological metagenomes</taxon>
    </lineage>
</organism>
<keyword evidence="5 7" id="KW-1133">Transmembrane helix</keyword>
<dbReference type="PROSITE" id="PS50156">
    <property type="entry name" value="SSD"/>
    <property type="match status" value="1"/>
</dbReference>
<feature type="transmembrane region" description="Helical" evidence="7">
    <location>
        <begin position="255"/>
        <end position="283"/>
    </location>
</feature>
<dbReference type="SUPFAM" id="SSF161098">
    <property type="entry name" value="MetI-like"/>
    <property type="match status" value="2"/>
</dbReference>
<dbReference type="CDD" id="cd06261">
    <property type="entry name" value="TM_PBP2"/>
    <property type="match status" value="2"/>
</dbReference>
<evidence type="ECO:0000259" key="8">
    <source>
        <dbReference type="PROSITE" id="PS50156"/>
    </source>
</evidence>
<feature type="transmembrane region" description="Helical" evidence="7">
    <location>
        <begin position="303"/>
        <end position="325"/>
    </location>
</feature>
<comment type="subcellular location">
    <subcellularLocation>
        <location evidence="1">Cell membrane</location>
        <topology evidence="1">Multi-pass membrane protein</topology>
    </subcellularLocation>
</comment>
<evidence type="ECO:0000256" key="5">
    <source>
        <dbReference type="ARBA" id="ARBA00022989"/>
    </source>
</evidence>
<evidence type="ECO:0000259" key="9">
    <source>
        <dbReference type="PROSITE" id="PS50928"/>
    </source>
</evidence>
<dbReference type="InterPro" id="IPR000515">
    <property type="entry name" value="MetI-like"/>
</dbReference>
<keyword evidence="3" id="KW-1003">Cell membrane</keyword>
<accession>A0A382BZ64</accession>
<dbReference type="InterPro" id="IPR035906">
    <property type="entry name" value="MetI-like_sf"/>
</dbReference>
<feature type="domain" description="SSD" evidence="8">
    <location>
        <begin position="171"/>
        <end position="310"/>
    </location>
</feature>
<feature type="domain" description="ABC transmembrane type-1" evidence="9">
    <location>
        <begin position="27"/>
        <end position="234"/>
    </location>
</feature>
<feature type="transmembrane region" description="Helical" evidence="7">
    <location>
        <begin position="483"/>
        <end position="503"/>
    </location>
</feature>
<evidence type="ECO:0008006" key="11">
    <source>
        <dbReference type="Google" id="ProtNLM"/>
    </source>
</evidence>
<dbReference type="AlphaFoldDB" id="A0A382BZ64"/>
<dbReference type="Gene3D" id="1.10.3720.10">
    <property type="entry name" value="MetI-like"/>
    <property type="match status" value="2"/>
</dbReference>
<dbReference type="PROSITE" id="PS50928">
    <property type="entry name" value="ABC_TM1"/>
    <property type="match status" value="2"/>
</dbReference>
<feature type="transmembrane region" description="Helical" evidence="7">
    <location>
        <begin position="374"/>
        <end position="392"/>
    </location>
</feature>
<evidence type="ECO:0000256" key="3">
    <source>
        <dbReference type="ARBA" id="ARBA00022475"/>
    </source>
</evidence>
<gene>
    <name evidence="10" type="ORF">METZ01_LOCUS171763</name>
</gene>
<name>A0A382BZ64_9ZZZZ</name>
<dbReference type="PANTHER" id="PTHR30183">
    <property type="entry name" value="MOLYBDENUM TRANSPORT SYSTEM PERMEASE PROTEIN MODB"/>
    <property type="match status" value="1"/>
</dbReference>
<evidence type="ECO:0000313" key="10">
    <source>
        <dbReference type="EMBL" id="SVB18909.1"/>
    </source>
</evidence>